<dbReference type="EMBL" id="GECU01026974">
    <property type="protein sequence ID" value="JAS80732.1"/>
    <property type="molecule type" value="Transcribed_RNA"/>
</dbReference>
<proteinExistence type="predicted"/>
<reference evidence="2" key="1">
    <citation type="submission" date="2015-11" db="EMBL/GenBank/DDBJ databases">
        <title>De novo transcriptome assembly of four potential Pierce s Disease insect vectors from Arizona vineyards.</title>
        <authorList>
            <person name="Tassone E.E."/>
        </authorList>
    </citation>
    <scope>NUCLEOTIDE SEQUENCE</scope>
</reference>
<evidence type="ECO:0000313" key="2">
    <source>
        <dbReference type="EMBL" id="JAS80732.1"/>
    </source>
</evidence>
<protein>
    <submittedName>
        <fullName evidence="2">Uncharacterized protein</fullName>
    </submittedName>
</protein>
<feature type="region of interest" description="Disordered" evidence="1">
    <location>
        <begin position="94"/>
        <end position="117"/>
    </location>
</feature>
<feature type="compositionally biased region" description="Basic residues" evidence="1">
    <location>
        <begin position="179"/>
        <end position="200"/>
    </location>
</feature>
<name>A0A1B6I1E0_9HEMI</name>
<gene>
    <name evidence="2" type="ORF">g.15044</name>
</gene>
<feature type="compositionally biased region" description="Polar residues" evidence="1">
    <location>
        <begin position="137"/>
        <end position="146"/>
    </location>
</feature>
<accession>A0A1B6I1E0</accession>
<feature type="compositionally biased region" description="Basic and acidic residues" evidence="1">
    <location>
        <begin position="94"/>
        <end position="104"/>
    </location>
</feature>
<feature type="compositionally biased region" description="Basic residues" evidence="1">
    <location>
        <begin position="155"/>
        <end position="167"/>
    </location>
</feature>
<feature type="region of interest" description="Disordered" evidence="1">
    <location>
        <begin position="133"/>
        <end position="206"/>
    </location>
</feature>
<dbReference type="AlphaFoldDB" id="A0A1B6I1E0"/>
<organism evidence="2">
    <name type="scientific">Homalodisca liturata</name>
    <dbReference type="NCBI Taxonomy" id="320908"/>
    <lineage>
        <taxon>Eukaryota</taxon>
        <taxon>Metazoa</taxon>
        <taxon>Ecdysozoa</taxon>
        <taxon>Arthropoda</taxon>
        <taxon>Hexapoda</taxon>
        <taxon>Insecta</taxon>
        <taxon>Pterygota</taxon>
        <taxon>Neoptera</taxon>
        <taxon>Paraneoptera</taxon>
        <taxon>Hemiptera</taxon>
        <taxon>Auchenorrhyncha</taxon>
        <taxon>Membracoidea</taxon>
        <taxon>Cicadellidae</taxon>
        <taxon>Cicadellinae</taxon>
        <taxon>Proconiini</taxon>
        <taxon>Homalodisca</taxon>
    </lineage>
</organism>
<sequence length="398" mass="46858">MSRTSTHSNIHETYPRSISKIYVPKSSAERYKVGQGRRNQLVSKWSNDKVYDELSSFIAEFSYLTDRPVISDTQKPVLKSPTYNVYAVRKDEDDANPFKRDSRSSNKSFRKNSSPRRKSVEWVDEVDSLVIHRRNRQNSPETPTTDTQREELRKSIPRTKRKYRNRPKSSGSRIGDKKSRSKSRMRRKVSQSRHKPRRRESKHEVHRIIPATRRRRRSRSKSLVKAMPFYAPWRKSKQVAVRPVERKREVRRKRSIKVVQVKKMIPHEAPTIVTLYPKTKTHEEFKPDFLADASLACKCFKCMKKYESLIKMSLPPPKLPLYYRPKIAAYPRLVHEPDWSYDCSPCALRPPDCGLIDSCQQFGDGYKSVVMKFNCIGQYLDSTITQYFHSILDRSIYY</sequence>
<feature type="compositionally biased region" description="Basic residues" evidence="1">
    <location>
        <begin position="108"/>
        <end position="117"/>
    </location>
</feature>
<evidence type="ECO:0000256" key="1">
    <source>
        <dbReference type="SAM" id="MobiDB-lite"/>
    </source>
</evidence>